<name>E4ZRQ1_LEPMJ</name>
<reference evidence="2" key="1">
    <citation type="journal article" date="2011" name="Nat. Commun.">
        <title>Effector diversification within compartments of the Leptosphaeria maculans genome affected by Repeat-Induced Point mutations.</title>
        <authorList>
            <person name="Rouxel T."/>
            <person name="Grandaubert J."/>
            <person name="Hane J.K."/>
            <person name="Hoede C."/>
            <person name="van de Wouw A.P."/>
            <person name="Couloux A."/>
            <person name="Dominguez V."/>
            <person name="Anthouard V."/>
            <person name="Bally P."/>
            <person name="Bourras S."/>
            <person name="Cozijnsen A.J."/>
            <person name="Ciuffetti L.M."/>
            <person name="Degrave A."/>
            <person name="Dilmaghani A."/>
            <person name="Duret L."/>
            <person name="Fudal I."/>
            <person name="Goodwin S.B."/>
            <person name="Gout L."/>
            <person name="Glaser N."/>
            <person name="Linglin J."/>
            <person name="Kema G.H.J."/>
            <person name="Lapalu N."/>
            <person name="Lawrence C.B."/>
            <person name="May K."/>
            <person name="Meyer M."/>
            <person name="Ollivier B."/>
            <person name="Poulain J."/>
            <person name="Schoch C.L."/>
            <person name="Simon A."/>
            <person name="Spatafora J.W."/>
            <person name="Stachowiak A."/>
            <person name="Turgeon B.G."/>
            <person name="Tyler B.M."/>
            <person name="Vincent D."/>
            <person name="Weissenbach J."/>
            <person name="Amselem J."/>
            <person name="Quesneville H."/>
            <person name="Oliver R.P."/>
            <person name="Wincker P."/>
            <person name="Balesdent M.-H."/>
            <person name="Howlett B.J."/>
        </authorList>
    </citation>
    <scope>NUCLEOTIDE SEQUENCE [LARGE SCALE GENOMIC DNA]</scope>
    <source>
        <strain evidence="2">JN3 / isolate v23.1.3 / race Av1-4-5-6-7-8</strain>
    </source>
</reference>
<organism evidence="2">
    <name type="scientific">Leptosphaeria maculans (strain JN3 / isolate v23.1.3 / race Av1-4-5-6-7-8)</name>
    <name type="common">Blackleg fungus</name>
    <name type="synonym">Phoma lingam</name>
    <dbReference type="NCBI Taxonomy" id="985895"/>
    <lineage>
        <taxon>Eukaryota</taxon>
        <taxon>Fungi</taxon>
        <taxon>Dikarya</taxon>
        <taxon>Ascomycota</taxon>
        <taxon>Pezizomycotina</taxon>
        <taxon>Dothideomycetes</taxon>
        <taxon>Pleosporomycetidae</taxon>
        <taxon>Pleosporales</taxon>
        <taxon>Pleosporineae</taxon>
        <taxon>Leptosphaeriaceae</taxon>
        <taxon>Plenodomus</taxon>
        <taxon>Plenodomus lingam/Leptosphaeria maculans species complex</taxon>
    </lineage>
</organism>
<dbReference type="VEuPathDB" id="FungiDB:LEMA_uP035720.1"/>
<evidence type="ECO:0000313" key="2">
    <source>
        <dbReference type="Proteomes" id="UP000002668"/>
    </source>
</evidence>
<dbReference type="InParanoid" id="E4ZRQ1"/>
<dbReference type="AlphaFoldDB" id="E4ZRQ1"/>
<dbReference type="EMBL" id="FP929116">
    <property type="protein sequence ID" value="CBX93898.1"/>
    <property type="molecule type" value="Genomic_DNA"/>
</dbReference>
<proteinExistence type="predicted"/>
<protein>
    <submittedName>
        <fullName evidence="1">Predicted protein</fullName>
    </submittedName>
</protein>
<accession>E4ZRQ1</accession>
<dbReference type="Proteomes" id="UP000002668">
    <property type="component" value="Genome"/>
</dbReference>
<dbReference type="HOGENOM" id="CLU_2942191_0_0_1"/>
<sequence length="60" mass="6442">MLRVQSFAACQHGVPQSQSLHISGDALASRRGPPCTTNTPALGILPLHYHEAEPLLRLAI</sequence>
<evidence type="ECO:0000313" key="1">
    <source>
        <dbReference type="EMBL" id="CBX93898.1"/>
    </source>
</evidence>
<gene>
    <name evidence="1" type="ORF">LEMA_uP035720.1</name>
</gene>
<keyword evidence="2" id="KW-1185">Reference proteome</keyword>